<evidence type="ECO:0000313" key="1">
    <source>
        <dbReference type="EMBL" id="MBM9576588.1"/>
    </source>
</evidence>
<name>A0ABS2U897_9LEPT</name>
<comment type="caution">
    <text evidence="1">The sequence shown here is derived from an EMBL/GenBank/DDBJ whole genome shotgun (WGS) entry which is preliminary data.</text>
</comment>
<dbReference type="RefSeq" id="WP_205278749.1">
    <property type="nucleotide sequence ID" value="NZ_JAFFPU010000024.1"/>
</dbReference>
<sequence length="198" mass="23647">MNFRNARFLVDSLKIGNQKQKLLWEDLEEYSILKTLLKYDPYLAGTIPLGIDHDQSDVDILCEFSNEEEFYSFGEFTFKNFKGFQILRKIFQDLPAILIRFQTEKFKYEIFAQRLPVLQQMGYVHFMIESEILFLGGPRFKEGIQTLKKEGWKTEEAFCKLLGIREDPYRFLFGLIFFPPEELRKFVLESEFFLKKDI</sequence>
<accession>A0ABS2U897</accession>
<dbReference type="EMBL" id="JAFFPU010000024">
    <property type="protein sequence ID" value="MBM9576588.1"/>
    <property type="molecule type" value="Genomic_DNA"/>
</dbReference>
<evidence type="ECO:0000313" key="2">
    <source>
        <dbReference type="Proteomes" id="UP000724686"/>
    </source>
</evidence>
<dbReference type="InterPro" id="IPR025365">
    <property type="entry name" value="DUF4269"/>
</dbReference>
<keyword evidence="2" id="KW-1185">Reference proteome</keyword>
<organism evidence="1 2">
    <name type="scientific">Leptospira ainlahdjerensis</name>
    <dbReference type="NCBI Taxonomy" id="2810033"/>
    <lineage>
        <taxon>Bacteria</taxon>
        <taxon>Pseudomonadati</taxon>
        <taxon>Spirochaetota</taxon>
        <taxon>Spirochaetia</taxon>
        <taxon>Leptospirales</taxon>
        <taxon>Leptospiraceae</taxon>
        <taxon>Leptospira</taxon>
    </lineage>
</organism>
<dbReference type="Pfam" id="PF14091">
    <property type="entry name" value="DUF4269"/>
    <property type="match status" value="1"/>
</dbReference>
<protein>
    <submittedName>
        <fullName evidence="1">DUF4269 domain-containing protein</fullName>
    </submittedName>
</protein>
<dbReference type="Proteomes" id="UP000724686">
    <property type="component" value="Unassembled WGS sequence"/>
</dbReference>
<gene>
    <name evidence="1" type="ORF">JWG45_05410</name>
</gene>
<proteinExistence type="predicted"/>
<reference evidence="1 2" key="1">
    <citation type="submission" date="2021-02" db="EMBL/GenBank/DDBJ databases">
        <title>Leptospira ainlahdjerensis sp. nov., Leptospira ainazelensis sp. nov., Leptospira abararensis sp. nov. and Leptospira chreensis sp. nov., four new species isolated from water sources in Algeria.</title>
        <authorList>
            <person name="Amara Korba A."/>
            <person name="Kainiu M."/>
            <person name="Vincent A.T."/>
            <person name="Mariet J.-F."/>
            <person name="Veyrier F.J."/>
            <person name="Goarant C."/>
            <person name="Picardeau M."/>
        </authorList>
    </citation>
    <scope>NUCLEOTIDE SEQUENCE [LARGE SCALE GENOMIC DNA]</scope>
    <source>
        <strain evidence="1 2">201903070</strain>
    </source>
</reference>